<keyword evidence="1" id="KW-0732">Signal</keyword>
<dbReference type="STRING" id="69322.SAMN05443669_101932"/>
<dbReference type="Gene3D" id="2.40.300.10">
    <property type="entry name" value="Head decoration protein D"/>
    <property type="match status" value="1"/>
</dbReference>
<dbReference type="RefSeq" id="WP_139259448.1">
    <property type="nucleotide sequence ID" value="NZ_FRBU01000019.1"/>
</dbReference>
<dbReference type="AlphaFoldDB" id="A0A1M7F5U1"/>
<evidence type="ECO:0000313" key="3">
    <source>
        <dbReference type="Proteomes" id="UP000184260"/>
    </source>
</evidence>
<dbReference type="OrthoDB" id="9765957at2"/>
<dbReference type="Proteomes" id="UP000184260">
    <property type="component" value="Unassembled WGS sequence"/>
</dbReference>
<reference evidence="3" key="1">
    <citation type="submission" date="2016-11" db="EMBL/GenBank/DDBJ databases">
        <authorList>
            <person name="Varghese N."/>
            <person name="Submissions S."/>
        </authorList>
    </citation>
    <scope>NUCLEOTIDE SEQUENCE [LARGE SCALE GENOMIC DNA]</scope>
    <source>
        <strain evidence="3">DSM 3661</strain>
    </source>
</reference>
<evidence type="ECO:0000313" key="2">
    <source>
        <dbReference type="EMBL" id="SHL99128.1"/>
    </source>
</evidence>
<feature type="chain" id="PRO_5012658247" evidence="1">
    <location>
        <begin position="20"/>
        <end position="678"/>
    </location>
</feature>
<dbReference type="EMBL" id="FRBU01000019">
    <property type="protein sequence ID" value="SHL99128.1"/>
    <property type="molecule type" value="Genomic_DNA"/>
</dbReference>
<organism evidence="2 3">
    <name type="scientific">Flavobacterium xanthum</name>
    <dbReference type="NCBI Taxonomy" id="69322"/>
    <lineage>
        <taxon>Bacteria</taxon>
        <taxon>Pseudomonadati</taxon>
        <taxon>Bacteroidota</taxon>
        <taxon>Flavobacteriia</taxon>
        <taxon>Flavobacteriales</taxon>
        <taxon>Flavobacteriaceae</taxon>
        <taxon>Flavobacterium</taxon>
    </lineage>
</organism>
<evidence type="ECO:0000256" key="1">
    <source>
        <dbReference type="SAM" id="SignalP"/>
    </source>
</evidence>
<feature type="signal peptide" evidence="1">
    <location>
        <begin position="1"/>
        <end position="19"/>
    </location>
</feature>
<protein>
    <submittedName>
        <fullName evidence="2">Uncharacterized protein</fullName>
    </submittedName>
</protein>
<sequence length="678" mass="73009">MKKLFVFAFILFASIKLTAQTDGISYQALILNPKNQEIPGQDVSGNIFPNKKLEIRFTIINAAGVVEYTEVQSTMTDSYGMINLVIGQGAPSYGVFTKIMWDGTKKDLKVEINLNGSYTDLSNQALLFTPYAYHRDIMATGDLLVAGKVGFSGDLIVEGTTDLNKSLTVKNGSATQLTGSLDVDGAVAMNNAVTVGGATSLKSTLTVDGAMQVNNSFTVTGPAVFNDLGVRTLNVKSDNSAFVATFENQNGGNGDGLLIKLGRTHGAWNGSSYLNIENPLVNAFDGQINTVKGWLNGGSFSPIQLLNLMPATFIAGAMAQITNSITSSINDGLNLPIGFDAVVVPKTLILPEVEIFPGITMPPGIPDIPKVRTPKVELPSFEILPAIPNLIPRIPNIPTDGLPNLSIPEIPSQVVTNSLTKENQYVTFQDKEGRTTGTIRAQSTKDFRDNTILDNVYVLNVVASFTGIDLLGGIASGSAQISNLTDRFNKLGVEYSSGNGDYAEWLERIDQNEYLSAGDIVAVKGGKITRDLSNAEQIMAVSHHPIILGNTPEKGKSFMGNDIAFMGQVPVKVMGSVQSGDYIVANSKIKGYGIAIHPDKMKAEDHVLAVGRAWDNMPNEGPKMVNTVVGVHNGDWAKIITKIEEKQKLYEDKFDKIEATMKILDKKADNLLLIDQNN</sequence>
<accession>A0A1M7F5U1</accession>
<gene>
    <name evidence="2" type="ORF">SAMN05443669_101932</name>
</gene>
<keyword evidence="3" id="KW-1185">Reference proteome</keyword>
<name>A0A1M7F5U1_9FLAO</name>
<proteinExistence type="predicted"/>